<evidence type="ECO:0000256" key="3">
    <source>
        <dbReference type="ARBA" id="ARBA00023239"/>
    </source>
</evidence>
<evidence type="ECO:0000313" key="8">
    <source>
        <dbReference type="Proteomes" id="UP001391051"/>
    </source>
</evidence>
<organism evidence="7 8">
    <name type="scientific">Apiospora aurea</name>
    <dbReference type="NCBI Taxonomy" id="335848"/>
    <lineage>
        <taxon>Eukaryota</taxon>
        <taxon>Fungi</taxon>
        <taxon>Dikarya</taxon>
        <taxon>Ascomycota</taxon>
        <taxon>Pezizomycotina</taxon>
        <taxon>Sordariomycetes</taxon>
        <taxon>Xylariomycetidae</taxon>
        <taxon>Amphisphaeriales</taxon>
        <taxon>Apiosporaceae</taxon>
        <taxon>Apiospora</taxon>
    </lineage>
</organism>
<dbReference type="PANTHER" id="PTHR48094">
    <property type="entry name" value="PROTEIN/NUCLEIC ACID DEGLYCASE DJ-1-RELATED"/>
    <property type="match status" value="1"/>
</dbReference>
<dbReference type="GeneID" id="92083037"/>
<feature type="domain" description="DJ-1/PfpI" evidence="6">
    <location>
        <begin position="100"/>
        <end position="235"/>
    </location>
</feature>
<dbReference type="InterPro" id="IPR002818">
    <property type="entry name" value="DJ-1/PfpI"/>
</dbReference>
<keyword evidence="2" id="KW-0346">Stress response</keyword>
<dbReference type="InterPro" id="IPR050325">
    <property type="entry name" value="Prot/Nucl_acid_deglycase"/>
</dbReference>
<comment type="caution">
    <text evidence="7">The sequence shown here is derived from an EMBL/GenBank/DDBJ whole genome shotgun (WGS) entry which is preliminary data.</text>
</comment>
<dbReference type="Pfam" id="PF01965">
    <property type="entry name" value="DJ-1_PfpI"/>
    <property type="match status" value="1"/>
</dbReference>
<evidence type="ECO:0000313" key="7">
    <source>
        <dbReference type="EMBL" id="KAK7941366.1"/>
    </source>
</evidence>
<dbReference type="PANTHER" id="PTHR48094:SF11">
    <property type="entry name" value="GLUTATHIONE-INDEPENDENT GLYOXALASE HSP31-RELATED"/>
    <property type="match status" value="1"/>
</dbReference>
<keyword evidence="3" id="KW-0456">Lyase</keyword>
<dbReference type="CDD" id="cd03141">
    <property type="entry name" value="GATase1_Hsp31_like"/>
    <property type="match status" value="1"/>
</dbReference>
<comment type="catalytic activity">
    <reaction evidence="5">
        <text>methylglyoxal + H2O = (R)-lactate + H(+)</text>
        <dbReference type="Rhea" id="RHEA:27754"/>
        <dbReference type="ChEBI" id="CHEBI:15377"/>
        <dbReference type="ChEBI" id="CHEBI:15378"/>
        <dbReference type="ChEBI" id="CHEBI:16004"/>
        <dbReference type="ChEBI" id="CHEBI:17158"/>
        <dbReference type="EC" id="4.2.1.130"/>
    </reaction>
</comment>
<protein>
    <recommendedName>
        <fullName evidence="1">D-lactate dehydratase</fullName>
        <ecNumber evidence="1">4.2.1.130</ecNumber>
    </recommendedName>
</protein>
<proteinExistence type="inferred from homology"/>
<dbReference type="RefSeq" id="XP_066694118.1">
    <property type="nucleotide sequence ID" value="XM_066849975.1"/>
</dbReference>
<dbReference type="EC" id="4.2.1.130" evidence="1"/>
<dbReference type="Gene3D" id="3.40.50.880">
    <property type="match status" value="1"/>
</dbReference>
<dbReference type="SUPFAM" id="SSF52317">
    <property type="entry name" value="Class I glutamine amidotransferase-like"/>
    <property type="match status" value="1"/>
</dbReference>
<dbReference type="InterPro" id="IPR029062">
    <property type="entry name" value="Class_I_gatase-like"/>
</dbReference>
<keyword evidence="8" id="KW-1185">Reference proteome</keyword>
<evidence type="ECO:0000256" key="2">
    <source>
        <dbReference type="ARBA" id="ARBA00023016"/>
    </source>
</evidence>
<gene>
    <name evidence="7" type="ORF">PG986_013753</name>
</gene>
<evidence type="ECO:0000256" key="4">
    <source>
        <dbReference type="ARBA" id="ARBA00038493"/>
    </source>
</evidence>
<evidence type="ECO:0000256" key="1">
    <source>
        <dbReference type="ARBA" id="ARBA00013134"/>
    </source>
</evidence>
<comment type="similarity">
    <text evidence="4">Belongs to the peptidase C56 family. HSP31-like subfamily.</text>
</comment>
<evidence type="ECO:0000259" key="6">
    <source>
        <dbReference type="Pfam" id="PF01965"/>
    </source>
</evidence>
<dbReference type="EMBL" id="JAQQWE010000009">
    <property type="protein sequence ID" value="KAK7941366.1"/>
    <property type="molecule type" value="Genomic_DNA"/>
</dbReference>
<evidence type="ECO:0000256" key="5">
    <source>
        <dbReference type="ARBA" id="ARBA00048082"/>
    </source>
</evidence>
<dbReference type="Proteomes" id="UP001391051">
    <property type="component" value="Unassembled WGS sequence"/>
</dbReference>
<sequence>MAPKVLVVLTSFGHIEAANSPTGWYLLTNIAPVRQPELAHPYNVLAPKTELVMALPKGGEAPLDPSSVKAFAQDAESVEFLKSKTDVWKNTQKLSAFRGKAAEFDALFYPGGHGPMFDLATDADSIALIQEFVAAGKPVAAVCHGPAVFTDVTLPDGTPLLKGKEATGFSNVEEDQAQMTKLMPFLLEDKIKEVGATYKKADEAWGPLVLSVDSGKLITGQNPASAKGVGEAILKAIGL</sequence>
<name>A0ABR1PWG9_9PEZI</name>
<accession>A0ABR1PWG9</accession>
<reference evidence="7 8" key="1">
    <citation type="submission" date="2023-01" db="EMBL/GenBank/DDBJ databases">
        <title>Analysis of 21 Apiospora genomes using comparative genomics revels a genus with tremendous synthesis potential of carbohydrate active enzymes and secondary metabolites.</title>
        <authorList>
            <person name="Sorensen T."/>
        </authorList>
    </citation>
    <scope>NUCLEOTIDE SEQUENCE [LARGE SCALE GENOMIC DNA]</scope>
    <source>
        <strain evidence="7 8">CBS 24483</strain>
    </source>
</reference>